<dbReference type="GO" id="GO:0006297">
    <property type="term" value="P:nucleotide-excision repair, DNA gap filling"/>
    <property type="evidence" value="ECO:0007669"/>
    <property type="project" value="TreeGrafter"/>
</dbReference>
<keyword evidence="8 16" id="KW-0227">DNA damage</keyword>
<dbReference type="CDD" id="cd17722">
    <property type="entry name" value="BRCT_DNA_ligase_IV_rpt1"/>
    <property type="match status" value="1"/>
</dbReference>
<dbReference type="GO" id="GO:0006310">
    <property type="term" value="P:DNA recombination"/>
    <property type="evidence" value="ECO:0007669"/>
    <property type="project" value="UniProtKB-KW"/>
</dbReference>
<dbReference type="GeneID" id="63777230"/>
<comment type="subcellular location">
    <subcellularLocation>
        <location evidence="2">Nucleus</location>
    </subcellularLocation>
</comment>
<feature type="region of interest" description="Disordered" evidence="18">
    <location>
        <begin position="1"/>
        <end position="40"/>
    </location>
</feature>
<evidence type="ECO:0000256" key="10">
    <source>
        <dbReference type="ARBA" id="ARBA00022842"/>
    </source>
</evidence>
<protein>
    <recommendedName>
        <fullName evidence="16">DNA ligase</fullName>
        <ecNumber evidence="16">6.5.1.1</ecNumber>
    </recommendedName>
</protein>
<dbReference type="GO" id="GO:0005524">
    <property type="term" value="F:ATP binding"/>
    <property type="evidence" value="ECO:0007669"/>
    <property type="project" value="UniProtKB-KW"/>
</dbReference>
<evidence type="ECO:0000256" key="8">
    <source>
        <dbReference type="ARBA" id="ARBA00022763"/>
    </source>
</evidence>
<name>A0A1Y2DIJ3_9PEZI</name>
<dbReference type="FunFam" id="2.40.50.140:FF:000234">
    <property type="entry name" value="DNA ligase"/>
    <property type="match status" value="1"/>
</dbReference>
<evidence type="ECO:0000256" key="15">
    <source>
        <dbReference type="ARBA" id="ARBA00043870"/>
    </source>
</evidence>
<dbReference type="SUPFAM" id="SSF50249">
    <property type="entry name" value="Nucleic acid-binding proteins"/>
    <property type="match status" value="1"/>
</dbReference>
<keyword evidence="7 16" id="KW-0547">Nucleotide-binding</keyword>
<comment type="caution">
    <text evidence="21">The sequence shown here is derived from an EMBL/GenBank/DDBJ whole genome shotgun (WGS) entry which is preliminary data.</text>
</comment>
<dbReference type="FunFam" id="3.30.470.30:FF:000013">
    <property type="entry name" value="DNA ligase"/>
    <property type="match status" value="1"/>
</dbReference>
<keyword evidence="4 16" id="KW-0436">Ligase</keyword>
<feature type="domain" description="BRCT" evidence="20">
    <location>
        <begin position="888"/>
        <end position="990"/>
    </location>
</feature>
<dbReference type="InterPro" id="IPR029710">
    <property type="entry name" value="LIG4"/>
</dbReference>
<dbReference type="PROSITE" id="PS00697">
    <property type="entry name" value="DNA_LIGASE_A1"/>
    <property type="match status" value="1"/>
</dbReference>
<keyword evidence="22" id="KW-1185">Reference proteome</keyword>
<dbReference type="PROSITE" id="PS50160">
    <property type="entry name" value="DNA_LIGASE_A3"/>
    <property type="match status" value="1"/>
</dbReference>
<dbReference type="SMART" id="SM00292">
    <property type="entry name" value="BRCT"/>
    <property type="match status" value="2"/>
</dbReference>
<dbReference type="NCBIfam" id="TIGR00574">
    <property type="entry name" value="dnl1"/>
    <property type="match status" value="1"/>
</dbReference>
<evidence type="ECO:0000313" key="21">
    <source>
        <dbReference type="EMBL" id="ORY59047.1"/>
    </source>
</evidence>
<evidence type="ECO:0000256" key="3">
    <source>
        <dbReference type="ARBA" id="ARBA00007572"/>
    </source>
</evidence>
<dbReference type="Pfam" id="PF01068">
    <property type="entry name" value="DNA_ligase_A_M"/>
    <property type="match status" value="1"/>
</dbReference>
<dbReference type="InterPro" id="IPR044125">
    <property type="entry name" value="Adenylation_DNA_ligase_IV"/>
</dbReference>
<dbReference type="SUPFAM" id="SSF52113">
    <property type="entry name" value="BRCT domain"/>
    <property type="match status" value="2"/>
</dbReference>
<dbReference type="FunFam" id="1.10.3260.10:FF:000008">
    <property type="entry name" value="DNA ligase 4"/>
    <property type="match status" value="1"/>
</dbReference>
<evidence type="ECO:0000256" key="5">
    <source>
        <dbReference type="ARBA" id="ARBA00022723"/>
    </source>
</evidence>
<evidence type="ECO:0000256" key="13">
    <source>
        <dbReference type="ARBA" id="ARBA00023242"/>
    </source>
</evidence>
<evidence type="ECO:0000256" key="6">
    <source>
        <dbReference type="ARBA" id="ARBA00022737"/>
    </source>
</evidence>
<evidence type="ECO:0000256" key="17">
    <source>
        <dbReference type="RuleBase" id="RU004196"/>
    </source>
</evidence>
<keyword evidence="11 16" id="KW-0233">DNA recombination</keyword>
<comment type="catalytic activity">
    <reaction evidence="14 16">
        <text>ATP + (deoxyribonucleotide)n-3'-hydroxyl + 5'-phospho-(deoxyribonucleotide)m = (deoxyribonucleotide)n+m + AMP + diphosphate.</text>
        <dbReference type="EC" id="6.5.1.1"/>
    </reaction>
</comment>
<dbReference type="Gene3D" id="3.40.50.10190">
    <property type="entry name" value="BRCT domain"/>
    <property type="match status" value="2"/>
</dbReference>
<feature type="domain" description="ATP-dependent DNA ligase family profile" evidence="19">
    <location>
        <begin position="427"/>
        <end position="561"/>
    </location>
</feature>
<keyword evidence="6" id="KW-0677">Repeat</keyword>
<dbReference type="InterPro" id="IPR016059">
    <property type="entry name" value="DNA_ligase_ATP-dep_CS"/>
</dbReference>
<dbReference type="PANTHER" id="PTHR45997:SF1">
    <property type="entry name" value="DNA LIGASE 4"/>
    <property type="match status" value="1"/>
</dbReference>
<feature type="compositionally biased region" description="Basic and acidic residues" evidence="18">
    <location>
        <begin position="9"/>
        <end position="19"/>
    </location>
</feature>
<feature type="region of interest" description="Disordered" evidence="18">
    <location>
        <begin position="59"/>
        <end position="88"/>
    </location>
</feature>
<dbReference type="Pfam" id="PF04679">
    <property type="entry name" value="DNA_ligase_A_C"/>
    <property type="match status" value="1"/>
</dbReference>
<dbReference type="STRING" id="1141098.A0A1Y2DIJ3"/>
<reference evidence="21 22" key="1">
    <citation type="submission" date="2016-07" db="EMBL/GenBank/DDBJ databases">
        <title>Pervasive Adenine N6-methylation of Active Genes in Fungi.</title>
        <authorList>
            <consortium name="DOE Joint Genome Institute"/>
            <person name="Mondo S.J."/>
            <person name="Dannebaum R.O."/>
            <person name="Kuo R.C."/>
            <person name="Labutti K."/>
            <person name="Haridas S."/>
            <person name="Kuo A."/>
            <person name="Salamov A."/>
            <person name="Ahrendt S.R."/>
            <person name="Lipzen A."/>
            <person name="Sullivan W."/>
            <person name="Andreopoulos W.B."/>
            <person name="Clum A."/>
            <person name="Lindquist E."/>
            <person name="Daum C."/>
            <person name="Ramamoorthy G.K."/>
            <person name="Gryganskyi A."/>
            <person name="Culley D."/>
            <person name="Magnuson J.K."/>
            <person name="James T.Y."/>
            <person name="O'Malley M.A."/>
            <person name="Stajich J.E."/>
            <person name="Spatafora J.W."/>
            <person name="Visel A."/>
            <person name="Grigoriev I.V."/>
        </authorList>
    </citation>
    <scope>NUCLEOTIDE SEQUENCE [LARGE SCALE GENOMIC DNA]</scope>
    <source>
        <strain evidence="21 22">CBS 129021</strain>
    </source>
</reference>
<dbReference type="InterPro" id="IPR001357">
    <property type="entry name" value="BRCT_dom"/>
</dbReference>
<keyword evidence="10" id="KW-0460">Magnesium</keyword>
<dbReference type="FunCoup" id="A0A1Y2DIJ3">
    <property type="interactions" value="572"/>
</dbReference>
<keyword evidence="5" id="KW-0479">Metal-binding</keyword>
<evidence type="ECO:0000313" key="22">
    <source>
        <dbReference type="Proteomes" id="UP000193689"/>
    </source>
</evidence>
<comment type="cofactor">
    <cofactor evidence="1">
        <name>Mg(2+)</name>
        <dbReference type="ChEBI" id="CHEBI:18420"/>
    </cofactor>
</comment>
<evidence type="ECO:0000259" key="20">
    <source>
        <dbReference type="PROSITE" id="PS50172"/>
    </source>
</evidence>
<dbReference type="Pfam" id="PF04675">
    <property type="entry name" value="DNA_ligase_A_N"/>
    <property type="match status" value="1"/>
</dbReference>
<evidence type="ECO:0000256" key="16">
    <source>
        <dbReference type="RuleBase" id="RU000617"/>
    </source>
</evidence>
<evidence type="ECO:0000256" key="7">
    <source>
        <dbReference type="ARBA" id="ARBA00022741"/>
    </source>
</evidence>
<feature type="domain" description="BRCT" evidence="20">
    <location>
        <begin position="729"/>
        <end position="821"/>
    </location>
</feature>
<keyword evidence="9 16" id="KW-0067">ATP-binding</keyword>
<dbReference type="GO" id="GO:0032807">
    <property type="term" value="C:DNA ligase IV complex"/>
    <property type="evidence" value="ECO:0007669"/>
    <property type="project" value="EnsemblFungi"/>
</dbReference>
<dbReference type="CDD" id="cd07968">
    <property type="entry name" value="OBF_DNA_ligase_IV"/>
    <property type="match status" value="1"/>
</dbReference>
<evidence type="ECO:0000256" key="11">
    <source>
        <dbReference type="ARBA" id="ARBA00023172"/>
    </source>
</evidence>
<dbReference type="EMBL" id="MCFJ01000014">
    <property type="protein sequence ID" value="ORY59047.1"/>
    <property type="molecule type" value="Genomic_DNA"/>
</dbReference>
<sequence>MSQQRKRGRDPGAVDEELRQYTTGGQTLEELDKKYPNRPRNHSKTLLFSQLYECLFNPLNNNKKQPTGPATSRAKTGPHGPSKMSPQEQRRIIVERFISRWRAEVGDDFYPALRLIIPNQDRDRGVYGLKENNIGKILVKIMKIDKNSEDGYNLLHWKLPGQSAASRMAGDFAGRCYDVLSKRPMRTEVGDMRIAEVNEWLDKLSAASGEKEQLPIFEIFYQRMNPEELMWLIRIILKFMKVGATERTFFDIWHPDAEALFSVSSSLRRVCWELSDPSYRLNQEETNVHIMQCFQPQLAQFQFSGSFRKMVDSLTRANPLEDDNEYWIEEKLDGERMQMHMKEDSNSPGGFQFFFASRKGHDYTYLYGSNFEDEKSALSCHLKDAFAPGVRNLILDGEMVTWDMELDKIMNFGTLKTAALSEQKKLYSQNGARPLFRVFDILHLNGQCLSQYTLRDRRNALAKAVPGVHRRLEIHPYLAATSPDEIEPQLRKVVAEASEGLVLKNPRSMYRLNSRNDDWIKVKPEYLNDFGESVDVVIIGGYYGSGHRGGRLSSFLCGLRADENDITIKGVNPEKCYSFCKVGGGFRAEDYAEIRHHTEGKWHEWDRKNPPTNYIELGSGVEKQAEQPDVWIRPSESVVISVKAASAGSSEQFARGITLRFPRFKGLRLDKSWDSALDYREFLNLKKHADEMNKSKAMEMETRRRPTKRTKKEIVIAGQEAAPAEFDGPRSKVFEGLELCVLTESTAPKKTKSQLETLIKQNGGIISQQPIPRSHMRLIGEKKVVKVASMIKAGDVDVLKPNWVLDCIAQNFLLPEEPRHLFHVSDALKEWAAENVDEFGDSYARDLDVSELRNLLADMPKHEIIYEPFNKLGFLQQLEEHGHDFGGLKGHLFRKLVVYFARGLDVSSSTALKLENWVKFGGGRITEDLDDESITTVVVISSDGTSERELAAEVRSVISCRQRIPHVTSQKWIEDCWKESTLLDEERYAPM</sequence>
<evidence type="ECO:0000256" key="1">
    <source>
        <dbReference type="ARBA" id="ARBA00001946"/>
    </source>
</evidence>
<accession>A0A1Y2DIJ3</accession>
<dbReference type="InterPro" id="IPR012310">
    <property type="entry name" value="DNA_ligase_ATP-dep_cent"/>
</dbReference>
<proteinExistence type="inferred from homology"/>
<comment type="function">
    <text evidence="15">DNA ligase involved in DNA non-homologous end joining (NHEJ); required for double-strand break (DSB) repair.</text>
</comment>
<dbReference type="InParanoid" id="A0A1Y2DIJ3"/>
<dbReference type="RefSeq" id="XP_040711741.1">
    <property type="nucleotide sequence ID" value="XM_040861018.1"/>
</dbReference>
<feature type="compositionally biased region" description="Polar residues" evidence="18">
    <location>
        <begin position="59"/>
        <end position="74"/>
    </location>
</feature>
<dbReference type="Gene3D" id="1.10.3260.10">
    <property type="entry name" value="DNA ligase, ATP-dependent, N-terminal domain"/>
    <property type="match status" value="1"/>
</dbReference>
<dbReference type="GO" id="GO:0003677">
    <property type="term" value="F:DNA binding"/>
    <property type="evidence" value="ECO:0007669"/>
    <property type="project" value="InterPro"/>
</dbReference>
<keyword evidence="13" id="KW-0539">Nucleus</keyword>
<dbReference type="GO" id="GO:0003910">
    <property type="term" value="F:DNA ligase (ATP) activity"/>
    <property type="evidence" value="ECO:0007669"/>
    <property type="project" value="UniProtKB-EC"/>
</dbReference>
<dbReference type="InterPro" id="IPR000977">
    <property type="entry name" value="DNA_ligase_ATP-dep"/>
</dbReference>
<dbReference type="SUPFAM" id="SSF56091">
    <property type="entry name" value="DNA ligase/mRNA capping enzyme, catalytic domain"/>
    <property type="match status" value="1"/>
</dbReference>
<dbReference type="GO" id="GO:0000785">
    <property type="term" value="C:chromatin"/>
    <property type="evidence" value="ECO:0007669"/>
    <property type="project" value="EnsemblFungi"/>
</dbReference>
<evidence type="ECO:0000256" key="12">
    <source>
        <dbReference type="ARBA" id="ARBA00023204"/>
    </source>
</evidence>
<evidence type="ECO:0000256" key="2">
    <source>
        <dbReference type="ARBA" id="ARBA00004123"/>
    </source>
</evidence>
<evidence type="ECO:0000256" key="9">
    <source>
        <dbReference type="ARBA" id="ARBA00022840"/>
    </source>
</evidence>
<dbReference type="InterPro" id="IPR012309">
    <property type="entry name" value="DNA_ligase_ATP-dep_C"/>
</dbReference>
<dbReference type="GO" id="GO:0046872">
    <property type="term" value="F:metal ion binding"/>
    <property type="evidence" value="ECO:0007669"/>
    <property type="project" value="UniProtKB-KW"/>
</dbReference>
<dbReference type="EC" id="6.5.1.1" evidence="16"/>
<dbReference type="Gene3D" id="2.40.50.140">
    <property type="entry name" value="Nucleic acid-binding proteins"/>
    <property type="match status" value="1"/>
</dbReference>
<dbReference type="InterPro" id="IPR036420">
    <property type="entry name" value="BRCT_dom_sf"/>
</dbReference>
<comment type="similarity">
    <text evidence="3 17">Belongs to the ATP-dependent DNA ligase family.</text>
</comment>
<dbReference type="GO" id="GO:0006303">
    <property type="term" value="P:double-strand break repair via nonhomologous end joining"/>
    <property type="evidence" value="ECO:0007669"/>
    <property type="project" value="TreeGrafter"/>
</dbReference>
<organism evidence="21 22">
    <name type="scientific">Pseudomassariella vexata</name>
    <dbReference type="NCBI Taxonomy" id="1141098"/>
    <lineage>
        <taxon>Eukaryota</taxon>
        <taxon>Fungi</taxon>
        <taxon>Dikarya</taxon>
        <taxon>Ascomycota</taxon>
        <taxon>Pezizomycotina</taxon>
        <taxon>Sordariomycetes</taxon>
        <taxon>Xylariomycetidae</taxon>
        <taxon>Amphisphaeriales</taxon>
        <taxon>Pseudomassariaceae</taxon>
        <taxon>Pseudomassariella</taxon>
    </lineage>
</organism>
<dbReference type="InterPro" id="IPR012340">
    <property type="entry name" value="NA-bd_OB-fold"/>
</dbReference>
<dbReference type="GO" id="GO:0005730">
    <property type="term" value="C:nucleolus"/>
    <property type="evidence" value="ECO:0007669"/>
    <property type="project" value="EnsemblFungi"/>
</dbReference>
<dbReference type="InterPro" id="IPR036599">
    <property type="entry name" value="DNA_ligase_N_sf"/>
</dbReference>
<evidence type="ECO:0000259" key="19">
    <source>
        <dbReference type="PROSITE" id="PS50160"/>
    </source>
</evidence>
<dbReference type="InterPro" id="IPR012308">
    <property type="entry name" value="DNA_ligase_ATP-dep_N"/>
</dbReference>
<keyword evidence="12 16" id="KW-0234">DNA repair</keyword>
<dbReference type="CDD" id="cd07903">
    <property type="entry name" value="Adenylation_DNA_ligase_IV"/>
    <property type="match status" value="1"/>
</dbReference>
<gene>
    <name evidence="21" type="ORF">BCR38DRAFT_445495</name>
</gene>
<dbReference type="OrthoDB" id="151490at2759"/>
<dbReference type="GO" id="GO:0071897">
    <property type="term" value="P:DNA biosynthetic process"/>
    <property type="evidence" value="ECO:0007669"/>
    <property type="project" value="InterPro"/>
</dbReference>
<dbReference type="AlphaFoldDB" id="A0A1Y2DIJ3"/>
<evidence type="ECO:0000256" key="18">
    <source>
        <dbReference type="SAM" id="MobiDB-lite"/>
    </source>
</evidence>
<dbReference type="Pfam" id="PF16589">
    <property type="entry name" value="BRCT_2"/>
    <property type="match status" value="1"/>
</dbReference>
<dbReference type="Gene3D" id="3.30.470.30">
    <property type="entry name" value="DNA ligase/mRNA capping enzyme"/>
    <property type="match status" value="1"/>
</dbReference>
<evidence type="ECO:0000256" key="4">
    <source>
        <dbReference type="ARBA" id="ARBA00022598"/>
    </source>
</evidence>
<dbReference type="Proteomes" id="UP000193689">
    <property type="component" value="Unassembled WGS sequence"/>
</dbReference>
<dbReference type="PANTHER" id="PTHR45997">
    <property type="entry name" value="DNA LIGASE 4"/>
    <property type="match status" value="1"/>
</dbReference>
<dbReference type="PROSITE" id="PS50172">
    <property type="entry name" value="BRCT"/>
    <property type="match status" value="2"/>
</dbReference>
<evidence type="ECO:0000256" key="14">
    <source>
        <dbReference type="ARBA" id="ARBA00034003"/>
    </source>
</evidence>